<dbReference type="Pfam" id="PF00067">
    <property type="entry name" value="p450"/>
    <property type="match status" value="1"/>
</dbReference>
<keyword evidence="8 10" id="KW-0503">Monooxygenase</keyword>
<evidence type="ECO:0000256" key="5">
    <source>
        <dbReference type="ARBA" id="ARBA00022723"/>
    </source>
</evidence>
<dbReference type="EMBL" id="JAVIJP010000025">
    <property type="protein sequence ID" value="KAL3637418.1"/>
    <property type="molecule type" value="Genomic_DNA"/>
</dbReference>
<keyword evidence="12" id="KW-1185">Reference proteome</keyword>
<dbReference type="GO" id="GO:0004497">
    <property type="term" value="F:monooxygenase activity"/>
    <property type="evidence" value="ECO:0007669"/>
    <property type="project" value="UniProtKB-KW"/>
</dbReference>
<dbReference type="AlphaFoldDB" id="A0ABD3D566"/>
<evidence type="ECO:0000256" key="10">
    <source>
        <dbReference type="RuleBase" id="RU000461"/>
    </source>
</evidence>
<proteinExistence type="inferred from homology"/>
<evidence type="ECO:0000256" key="1">
    <source>
        <dbReference type="ARBA" id="ARBA00001971"/>
    </source>
</evidence>
<accession>A0ABD3D566</accession>
<gene>
    <name evidence="11" type="ORF">CASFOL_018586</name>
</gene>
<dbReference type="PANTHER" id="PTHR47943">
    <property type="entry name" value="CYTOCHROME P450 93A3-LIKE"/>
    <property type="match status" value="1"/>
</dbReference>
<keyword evidence="4 10" id="KW-0349">Heme</keyword>
<dbReference type="InterPro" id="IPR036396">
    <property type="entry name" value="Cyt_P450_sf"/>
</dbReference>
<comment type="similarity">
    <text evidence="3 10">Belongs to the cytochrome P450 family.</text>
</comment>
<comment type="caution">
    <text evidence="11">The sequence shown here is derived from an EMBL/GenBank/DDBJ whole genome shotgun (WGS) entry which is preliminary data.</text>
</comment>
<evidence type="ECO:0000256" key="2">
    <source>
        <dbReference type="ARBA" id="ARBA00004370"/>
    </source>
</evidence>
<dbReference type="GO" id="GO:0016020">
    <property type="term" value="C:membrane"/>
    <property type="evidence" value="ECO:0007669"/>
    <property type="project" value="UniProtKB-SubCell"/>
</dbReference>
<organism evidence="11 12">
    <name type="scientific">Castilleja foliolosa</name>
    <dbReference type="NCBI Taxonomy" id="1961234"/>
    <lineage>
        <taxon>Eukaryota</taxon>
        <taxon>Viridiplantae</taxon>
        <taxon>Streptophyta</taxon>
        <taxon>Embryophyta</taxon>
        <taxon>Tracheophyta</taxon>
        <taxon>Spermatophyta</taxon>
        <taxon>Magnoliopsida</taxon>
        <taxon>eudicotyledons</taxon>
        <taxon>Gunneridae</taxon>
        <taxon>Pentapetalae</taxon>
        <taxon>asterids</taxon>
        <taxon>lamiids</taxon>
        <taxon>Lamiales</taxon>
        <taxon>Orobanchaceae</taxon>
        <taxon>Pedicularideae</taxon>
        <taxon>Castillejinae</taxon>
        <taxon>Castilleja</taxon>
    </lineage>
</organism>
<evidence type="ECO:0000256" key="8">
    <source>
        <dbReference type="ARBA" id="ARBA00023033"/>
    </source>
</evidence>
<dbReference type="PROSITE" id="PS00086">
    <property type="entry name" value="CYTOCHROME_P450"/>
    <property type="match status" value="1"/>
</dbReference>
<keyword evidence="5 10" id="KW-0479">Metal-binding</keyword>
<dbReference type="PANTHER" id="PTHR47943:SF2">
    <property type="entry name" value="CYTOCHROME P450"/>
    <property type="match status" value="1"/>
</dbReference>
<keyword evidence="6 10" id="KW-0560">Oxidoreductase</keyword>
<evidence type="ECO:0000256" key="4">
    <source>
        <dbReference type="ARBA" id="ARBA00022617"/>
    </source>
</evidence>
<keyword evidence="7 10" id="KW-0408">Iron</keyword>
<protein>
    <recommendedName>
        <fullName evidence="13">Cytochrome P450</fullName>
    </recommendedName>
</protein>
<dbReference type="GO" id="GO:0046872">
    <property type="term" value="F:metal ion binding"/>
    <property type="evidence" value="ECO:0007669"/>
    <property type="project" value="UniProtKB-KW"/>
</dbReference>
<dbReference type="SUPFAM" id="SSF48264">
    <property type="entry name" value="Cytochrome P450"/>
    <property type="match status" value="1"/>
</dbReference>
<evidence type="ECO:0000256" key="7">
    <source>
        <dbReference type="ARBA" id="ARBA00023004"/>
    </source>
</evidence>
<dbReference type="InterPro" id="IPR001128">
    <property type="entry name" value="Cyt_P450"/>
</dbReference>
<reference evidence="12" key="1">
    <citation type="journal article" date="2024" name="IScience">
        <title>Strigolactones Initiate the Formation of Haustorium-like Structures in Castilleja.</title>
        <authorList>
            <person name="Buerger M."/>
            <person name="Peterson D."/>
            <person name="Chory J."/>
        </authorList>
    </citation>
    <scope>NUCLEOTIDE SEQUENCE [LARGE SCALE GENOMIC DNA]</scope>
</reference>
<evidence type="ECO:0000256" key="9">
    <source>
        <dbReference type="ARBA" id="ARBA00023136"/>
    </source>
</evidence>
<evidence type="ECO:0000313" key="11">
    <source>
        <dbReference type="EMBL" id="KAL3637418.1"/>
    </source>
</evidence>
<dbReference type="Gene3D" id="1.10.630.10">
    <property type="entry name" value="Cytochrome P450"/>
    <property type="match status" value="1"/>
</dbReference>
<evidence type="ECO:0000256" key="6">
    <source>
        <dbReference type="ARBA" id="ARBA00023002"/>
    </source>
</evidence>
<name>A0ABD3D566_9LAMI</name>
<comment type="subcellular location">
    <subcellularLocation>
        <location evidence="2">Membrane</location>
    </subcellularLocation>
</comment>
<comment type="cofactor">
    <cofactor evidence="1">
        <name>heme</name>
        <dbReference type="ChEBI" id="CHEBI:30413"/>
    </cofactor>
</comment>
<evidence type="ECO:0008006" key="13">
    <source>
        <dbReference type="Google" id="ProtNLM"/>
    </source>
</evidence>
<evidence type="ECO:0000256" key="3">
    <source>
        <dbReference type="ARBA" id="ARBA00010617"/>
    </source>
</evidence>
<sequence length="89" mass="10154">MPERFVGSEVDVRGQHFELLPFGSGRRGCPGMQLGLIQVRLIVSQLVHCFDWKLSGEMLPEDLDMDEEFGLVINRANHLMAVPTFRLRN</sequence>
<keyword evidence="9" id="KW-0472">Membrane</keyword>
<dbReference type="InterPro" id="IPR017972">
    <property type="entry name" value="Cyt_P450_CS"/>
</dbReference>
<evidence type="ECO:0000313" key="12">
    <source>
        <dbReference type="Proteomes" id="UP001632038"/>
    </source>
</evidence>
<dbReference type="Proteomes" id="UP001632038">
    <property type="component" value="Unassembled WGS sequence"/>
</dbReference>